<evidence type="ECO:0000313" key="9">
    <source>
        <dbReference type="EMBL" id="CAF3396657.1"/>
    </source>
</evidence>
<protein>
    <recommendedName>
        <fullName evidence="3">Large ribosomal subunit protein mL62</fullName>
        <ecNumber evidence="1">3.1.1.29</ecNumber>
    </recommendedName>
    <alternativeName>
        <fullName evidence="4">Peptidyl-tRNA hydrolase ICT1, mitochondrial</fullName>
    </alternativeName>
</protein>
<evidence type="ECO:0000256" key="1">
    <source>
        <dbReference type="ARBA" id="ARBA00013260"/>
    </source>
</evidence>
<dbReference type="EMBL" id="CAJNYT010001131">
    <property type="protein sequence ID" value="CAF3396657.1"/>
    <property type="molecule type" value="Genomic_DNA"/>
</dbReference>
<dbReference type="GO" id="GO:0004045">
    <property type="term" value="F:peptidyl-tRNA hydrolase activity"/>
    <property type="evidence" value="ECO:0007669"/>
    <property type="project" value="UniProtKB-EC"/>
</dbReference>
<dbReference type="Gene3D" id="3.30.160.20">
    <property type="match status" value="1"/>
</dbReference>
<accession>A0A818A4T8</accession>
<dbReference type="Pfam" id="PF00472">
    <property type="entry name" value="RF-1"/>
    <property type="match status" value="1"/>
</dbReference>
<comment type="caution">
    <text evidence="9">The sequence shown here is derived from an EMBL/GenBank/DDBJ whole genome shotgun (WGS) entry which is preliminary data.</text>
</comment>
<evidence type="ECO:0000313" key="8">
    <source>
        <dbReference type="EMBL" id="CAF3316855.1"/>
    </source>
</evidence>
<dbReference type="EMBL" id="CAJNYV010000004">
    <property type="protein sequence ID" value="CAF3316855.1"/>
    <property type="molecule type" value="Genomic_DNA"/>
</dbReference>
<dbReference type="PANTHER" id="PTHR11075:SF54">
    <property type="entry name" value="LARGE RIBOSOMAL SUBUNIT PROTEIN ML62"/>
    <property type="match status" value="1"/>
</dbReference>
<dbReference type="EMBL" id="CAJNYD010000033">
    <property type="protein sequence ID" value="CAF3185740.1"/>
    <property type="molecule type" value="Genomic_DNA"/>
</dbReference>
<reference evidence="9" key="1">
    <citation type="submission" date="2021-02" db="EMBL/GenBank/DDBJ databases">
        <authorList>
            <person name="Nowell W R."/>
        </authorList>
    </citation>
    <scope>NUCLEOTIDE SEQUENCE</scope>
</reference>
<dbReference type="EC" id="3.1.1.29" evidence="1"/>
<dbReference type="Proteomes" id="UP000663865">
    <property type="component" value="Unassembled WGS sequence"/>
</dbReference>
<evidence type="ECO:0000256" key="2">
    <source>
        <dbReference type="ARBA" id="ARBA00038225"/>
    </source>
</evidence>
<proteinExistence type="inferred from homology"/>
<evidence type="ECO:0000256" key="4">
    <source>
        <dbReference type="ARBA" id="ARBA00041531"/>
    </source>
</evidence>
<dbReference type="GO" id="GO:0016150">
    <property type="term" value="F:translation release factor activity, codon nonspecific"/>
    <property type="evidence" value="ECO:0007669"/>
    <property type="project" value="TreeGrafter"/>
</dbReference>
<evidence type="ECO:0000259" key="6">
    <source>
        <dbReference type="PROSITE" id="PS00745"/>
    </source>
</evidence>
<evidence type="ECO:0000313" key="7">
    <source>
        <dbReference type="EMBL" id="CAF3185740.1"/>
    </source>
</evidence>
<evidence type="ECO:0000313" key="10">
    <source>
        <dbReference type="Proteomes" id="UP000663872"/>
    </source>
</evidence>
<dbReference type="InterPro" id="IPR000352">
    <property type="entry name" value="Pep_chain_release_fac_I"/>
</dbReference>
<comment type="similarity">
    <text evidence="2">Belongs to the prokaryotic/mitochondrial release factor family. Mitochondrion-specific ribosomal protein mL62 subfamily.</text>
</comment>
<gene>
    <name evidence="9" type="ORF">GRG538_LOCUS9621</name>
    <name evidence="8" type="ORF">KIK155_LOCUS107</name>
    <name evidence="7" type="ORF">LUA448_LOCUS1240</name>
</gene>
<feature type="domain" description="Prokaryotic-type class I peptide chain release factors" evidence="6">
    <location>
        <begin position="78"/>
        <end position="94"/>
    </location>
</feature>
<name>A0A818A4T8_9BILA</name>
<dbReference type="SUPFAM" id="SSF110916">
    <property type="entry name" value="Peptidyl-tRNA hydrolase domain-like"/>
    <property type="match status" value="1"/>
</dbReference>
<dbReference type="Proteomes" id="UP000663872">
    <property type="component" value="Unassembled WGS sequence"/>
</dbReference>
<dbReference type="InterPro" id="IPR052104">
    <property type="entry name" value="Mito_Release_Factor_mL62"/>
</dbReference>
<dbReference type="AlphaFoldDB" id="A0A818A4T8"/>
<dbReference type="PROSITE" id="PS00745">
    <property type="entry name" value="RF_PROK_I"/>
    <property type="match status" value="1"/>
</dbReference>
<sequence length="204" mass="23593">MNSMYNFVVRQVLCLSTRQFLITSRTYKSNLSFEKLFPNCKSLEVVSGPIKSPTRESTGNEKFNGFIPTDKLEIAHRHARGPGGQHVNKTLSGVEIRFHVDSATWIPDSIKPRFRDMNHNRINRDGYFVIFSDETRHRLLNQGQCLDRIRALIREASIVPKGLSDEEKKVIEDRKRVASNERVMRKRIQSLSKHERRPSSEDLG</sequence>
<dbReference type="GO" id="GO:0005762">
    <property type="term" value="C:mitochondrial large ribosomal subunit"/>
    <property type="evidence" value="ECO:0007669"/>
    <property type="project" value="TreeGrafter"/>
</dbReference>
<dbReference type="GO" id="GO:0070126">
    <property type="term" value="P:mitochondrial translational termination"/>
    <property type="evidence" value="ECO:0007669"/>
    <property type="project" value="TreeGrafter"/>
</dbReference>
<organism evidence="9 10">
    <name type="scientific">Rotaria socialis</name>
    <dbReference type="NCBI Taxonomy" id="392032"/>
    <lineage>
        <taxon>Eukaryota</taxon>
        <taxon>Metazoa</taxon>
        <taxon>Spiralia</taxon>
        <taxon>Gnathifera</taxon>
        <taxon>Rotifera</taxon>
        <taxon>Eurotatoria</taxon>
        <taxon>Bdelloidea</taxon>
        <taxon>Philodinida</taxon>
        <taxon>Philodinidae</taxon>
        <taxon>Rotaria</taxon>
    </lineage>
</organism>
<evidence type="ECO:0000256" key="5">
    <source>
        <dbReference type="SAM" id="MobiDB-lite"/>
    </source>
</evidence>
<dbReference type="PANTHER" id="PTHR11075">
    <property type="entry name" value="PEPTIDE CHAIN RELEASE FACTOR"/>
    <property type="match status" value="1"/>
</dbReference>
<dbReference type="Proteomes" id="UP000663833">
    <property type="component" value="Unassembled WGS sequence"/>
</dbReference>
<evidence type="ECO:0000256" key="3">
    <source>
        <dbReference type="ARBA" id="ARBA00039441"/>
    </source>
</evidence>
<feature type="region of interest" description="Disordered" evidence="5">
    <location>
        <begin position="176"/>
        <end position="204"/>
    </location>
</feature>